<protein>
    <submittedName>
        <fullName evidence="8">Aste57867_568 protein</fullName>
    </submittedName>
</protein>
<dbReference type="AlphaFoldDB" id="A0A485K657"/>
<feature type="transmembrane region" description="Helical" evidence="5">
    <location>
        <begin position="180"/>
        <end position="200"/>
    </location>
</feature>
<dbReference type="SUPFAM" id="SSF52058">
    <property type="entry name" value="L domain-like"/>
    <property type="match status" value="1"/>
</dbReference>
<feature type="transmembrane region" description="Helical" evidence="5">
    <location>
        <begin position="255"/>
        <end position="283"/>
    </location>
</feature>
<keyword evidence="5" id="KW-1133">Transmembrane helix</keyword>
<keyword evidence="9" id="KW-1185">Reference proteome</keyword>
<evidence type="ECO:0000313" key="7">
    <source>
        <dbReference type="EMBL" id="KAF0720100.1"/>
    </source>
</evidence>
<accession>A0A485K657</accession>
<sequence>MSPPSGAWTATPSSSPPRHWTIARLYTVLRVPILIFAILKHVVNALYFLIWIATYLVLTPTDIQATGVYAPNVSVAACCILLTLHGSAAISTACGLHTFIPATAALSFSAKSTRSFKKLSVLRTMTTPRYVPPVTITSQLAKLLNAPDFVSLSLLYAIELLCQGYQAYAISYTVLDERLVSIYVALVAANCLVTPWFLFARHRFFKTTLANWMSSIFSFALSCGFYIVGLLPPLMEFLFQDPNLRYDPLWVTRIALLNRLLLVTSPLDCGVKFTLFFVSFLALRRLVVSLRTPLAPHEEVVPVAHVVFQASPRRPLKLFLVCNYLFGCTLLALRFATYTTREPCPVSCVAQLSPLDSSKCHCAYVHVNCPALGIAGTTVDSYLEPATLGPSVTYIYVTGCDLPHGLVDMPALGQFRHLYGLHVFLSNMMTWEGPLPPSLTLLYIRNARFTTLPPILTTVPLPPGLLFLYLEGRTGLSLAADTVMTTSWSHVHHLTLMNLGLTSIPSAIASDMPNLAQLSLSTNNLTDVPLAWQQSLLRSAPRLNRVDLSNNELTRVPAALATAAVLLDLSSNPFVNSTNALTGVNAALVARRRVVLDDTPLCGGVVPCEPICTPGCLAYMVGNYQCDVACNVAACRVYDGGDCKAFTILGRLSV</sequence>
<reference evidence="8 9" key="1">
    <citation type="submission" date="2019-03" db="EMBL/GenBank/DDBJ databases">
        <authorList>
            <person name="Gaulin E."/>
            <person name="Dumas B."/>
        </authorList>
    </citation>
    <scope>NUCLEOTIDE SEQUENCE [LARGE SCALE GENOMIC DNA]</scope>
    <source>
        <strain evidence="8">CBS 568.67</strain>
    </source>
</reference>
<evidence type="ECO:0000313" key="9">
    <source>
        <dbReference type="Proteomes" id="UP000332933"/>
    </source>
</evidence>
<evidence type="ECO:0000256" key="4">
    <source>
        <dbReference type="ARBA" id="ARBA00023180"/>
    </source>
</evidence>
<feature type="domain" description="LNR" evidence="6">
    <location>
        <begin position="605"/>
        <end position="644"/>
    </location>
</feature>
<keyword evidence="5" id="KW-0812">Transmembrane</keyword>
<reference evidence="7" key="2">
    <citation type="submission" date="2019-06" db="EMBL/GenBank/DDBJ databases">
        <title>Genomics analysis of Aphanomyces spp. identifies a new class of oomycete effector associated with host adaptation.</title>
        <authorList>
            <person name="Gaulin E."/>
        </authorList>
    </citation>
    <scope>NUCLEOTIDE SEQUENCE</scope>
    <source>
        <strain evidence="7">CBS 578.67</strain>
    </source>
</reference>
<dbReference type="PANTHER" id="PTHR45712">
    <property type="entry name" value="AGAP008170-PA"/>
    <property type="match status" value="1"/>
</dbReference>
<evidence type="ECO:0000313" key="8">
    <source>
        <dbReference type="EMBL" id="VFT77793.1"/>
    </source>
</evidence>
<keyword evidence="3" id="KW-1015">Disulfide bond</keyword>
<keyword evidence="5" id="KW-0472">Membrane</keyword>
<keyword evidence="1" id="KW-0433">Leucine-rich repeat</keyword>
<keyword evidence="2" id="KW-0677">Repeat</keyword>
<keyword evidence="4" id="KW-0325">Glycoprotein</keyword>
<dbReference type="InterPro" id="IPR000800">
    <property type="entry name" value="Notch_dom"/>
</dbReference>
<feature type="transmembrane region" description="Helical" evidence="5">
    <location>
        <begin position="212"/>
        <end position="235"/>
    </location>
</feature>
<evidence type="ECO:0000256" key="2">
    <source>
        <dbReference type="ARBA" id="ARBA00022737"/>
    </source>
</evidence>
<proteinExistence type="predicted"/>
<dbReference type="Gene3D" id="3.80.10.10">
    <property type="entry name" value="Ribonuclease Inhibitor"/>
    <property type="match status" value="1"/>
</dbReference>
<dbReference type="Gene3D" id="3.30.300.320">
    <property type="match status" value="1"/>
</dbReference>
<dbReference type="PANTHER" id="PTHR45712:SF22">
    <property type="entry name" value="INSULIN-LIKE GROWTH FACTOR-BINDING PROTEIN COMPLEX ACID LABILE SUBUNIT"/>
    <property type="match status" value="1"/>
</dbReference>
<evidence type="ECO:0000256" key="1">
    <source>
        <dbReference type="ARBA" id="ARBA00022614"/>
    </source>
</evidence>
<dbReference type="EMBL" id="CAADRA010000031">
    <property type="protein sequence ID" value="VFT77793.1"/>
    <property type="molecule type" value="Genomic_DNA"/>
</dbReference>
<dbReference type="Pfam" id="PF00066">
    <property type="entry name" value="Notch"/>
    <property type="match status" value="1"/>
</dbReference>
<evidence type="ECO:0000259" key="6">
    <source>
        <dbReference type="SMART" id="SM00004"/>
    </source>
</evidence>
<dbReference type="InterPro" id="IPR032675">
    <property type="entry name" value="LRR_dom_sf"/>
</dbReference>
<name>A0A485K657_9STRA</name>
<dbReference type="OrthoDB" id="107262at2759"/>
<gene>
    <name evidence="8" type="primary">Aste57867_568</name>
    <name evidence="7" type="ORF">As57867_000567</name>
    <name evidence="8" type="ORF">ASTE57867_568</name>
</gene>
<organism evidence="8 9">
    <name type="scientific">Aphanomyces stellatus</name>
    <dbReference type="NCBI Taxonomy" id="120398"/>
    <lineage>
        <taxon>Eukaryota</taxon>
        <taxon>Sar</taxon>
        <taxon>Stramenopiles</taxon>
        <taxon>Oomycota</taxon>
        <taxon>Saprolegniomycetes</taxon>
        <taxon>Saprolegniales</taxon>
        <taxon>Verrucalvaceae</taxon>
        <taxon>Aphanomyces</taxon>
    </lineage>
</organism>
<evidence type="ECO:0000256" key="3">
    <source>
        <dbReference type="ARBA" id="ARBA00023157"/>
    </source>
</evidence>
<dbReference type="GO" id="GO:0005615">
    <property type="term" value="C:extracellular space"/>
    <property type="evidence" value="ECO:0007669"/>
    <property type="project" value="TreeGrafter"/>
</dbReference>
<dbReference type="EMBL" id="VJMH01000031">
    <property type="protein sequence ID" value="KAF0720100.1"/>
    <property type="molecule type" value="Genomic_DNA"/>
</dbReference>
<dbReference type="Proteomes" id="UP000332933">
    <property type="component" value="Unassembled WGS sequence"/>
</dbReference>
<feature type="transmembrane region" description="Helical" evidence="5">
    <location>
        <begin position="90"/>
        <end position="110"/>
    </location>
</feature>
<dbReference type="SMART" id="SM00004">
    <property type="entry name" value="NL"/>
    <property type="match status" value="1"/>
</dbReference>
<evidence type="ECO:0000256" key="5">
    <source>
        <dbReference type="SAM" id="Phobius"/>
    </source>
</evidence>
<dbReference type="InterPro" id="IPR050333">
    <property type="entry name" value="SLRP"/>
</dbReference>
<feature type="transmembrane region" description="Helical" evidence="5">
    <location>
        <begin position="33"/>
        <end position="58"/>
    </location>
</feature>